<comment type="caution">
    <text evidence="1">The sequence shown here is derived from an EMBL/GenBank/DDBJ whole genome shotgun (WGS) entry which is preliminary data.</text>
</comment>
<evidence type="ECO:0000313" key="2">
    <source>
        <dbReference type="Proteomes" id="UP000828048"/>
    </source>
</evidence>
<protein>
    <submittedName>
        <fullName evidence="1">Uncharacterized protein</fullName>
    </submittedName>
</protein>
<evidence type="ECO:0000313" key="1">
    <source>
        <dbReference type="EMBL" id="KAH7843419.1"/>
    </source>
</evidence>
<proteinExistence type="predicted"/>
<accession>A0ACB7XR50</accession>
<dbReference type="Proteomes" id="UP000828048">
    <property type="component" value="Chromosome 1"/>
</dbReference>
<reference evidence="1 2" key="1">
    <citation type="journal article" date="2021" name="Hortic Res">
        <title>High-quality reference genome and annotation aids understanding of berry development for evergreen blueberry (Vaccinium darrowii).</title>
        <authorList>
            <person name="Yu J."/>
            <person name="Hulse-Kemp A.M."/>
            <person name="Babiker E."/>
            <person name="Staton M."/>
        </authorList>
    </citation>
    <scope>NUCLEOTIDE SEQUENCE [LARGE SCALE GENOMIC DNA]</scope>
    <source>
        <strain evidence="2">cv. NJ 8807/NJ 8810</strain>
        <tissue evidence="1">Young leaf</tissue>
    </source>
</reference>
<sequence>MEATIEPPCRRRKQRKDIKGRGTTTTILELPSHITSDILSRLPLKSIFNCKRACSSFRNLTLDPYFAQLQLPRSSLCLILYRTSDIGFPMKFGFLPLQDSLVDLRRRRATMKFETQIEIPGRNLCLVSCNGLICLSDHFCPSNVYCSIYTLGVDDEWRTLGPGVAGLPFPRNSYFVFLNGAFHWIGRENTMLFYLDMEKEQCGNLPLPSQFSGYEFHLGVVDNCLYICDEKTSSVAVNIWVLKDYGNLGSWTLEWIIQRPLPPGLNWDLKPVKTFEDGTVLMIVGKKTLASYNPVSTVLEKITYHGVKFWEGSITGIPSFLPLP</sequence>
<keyword evidence="2" id="KW-1185">Reference proteome</keyword>
<name>A0ACB7XR50_9ERIC</name>
<gene>
    <name evidence="1" type="ORF">Vadar_016408</name>
</gene>
<dbReference type="EMBL" id="CM037151">
    <property type="protein sequence ID" value="KAH7843419.1"/>
    <property type="molecule type" value="Genomic_DNA"/>
</dbReference>
<organism evidence="1 2">
    <name type="scientific">Vaccinium darrowii</name>
    <dbReference type="NCBI Taxonomy" id="229202"/>
    <lineage>
        <taxon>Eukaryota</taxon>
        <taxon>Viridiplantae</taxon>
        <taxon>Streptophyta</taxon>
        <taxon>Embryophyta</taxon>
        <taxon>Tracheophyta</taxon>
        <taxon>Spermatophyta</taxon>
        <taxon>Magnoliopsida</taxon>
        <taxon>eudicotyledons</taxon>
        <taxon>Gunneridae</taxon>
        <taxon>Pentapetalae</taxon>
        <taxon>asterids</taxon>
        <taxon>Ericales</taxon>
        <taxon>Ericaceae</taxon>
        <taxon>Vaccinioideae</taxon>
        <taxon>Vaccinieae</taxon>
        <taxon>Vaccinium</taxon>
    </lineage>
</organism>